<dbReference type="EMBL" id="MK072308">
    <property type="protein sequence ID" value="AYV81825.1"/>
    <property type="molecule type" value="Genomic_DNA"/>
</dbReference>
<gene>
    <name evidence="1" type="ORF">Harvfovirus66_6</name>
</gene>
<accession>A0A3G5A3L8</accession>
<reference evidence="1" key="1">
    <citation type="submission" date="2018-10" db="EMBL/GenBank/DDBJ databases">
        <title>Hidden diversity of soil giant viruses.</title>
        <authorList>
            <person name="Schulz F."/>
            <person name="Alteio L."/>
            <person name="Goudeau D."/>
            <person name="Ryan E.M."/>
            <person name="Malmstrom R.R."/>
            <person name="Blanchard J."/>
            <person name="Woyke T."/>
        </authorList>
    </citation>
    <scope>NUCLEOTIDE SEQUENCE</scope>
    <source>
        <strain evidence="1">HAV1</strain>
    </source>
</reference>
<sequence length="129" mass="15237">MTTFNSVTFAKEMIQQLEEMKQIRLALNNDLKLLSDPQYLQKRKANMRTVMNTLSLLDKRSAHEQIEITNKIRKKFANDHILSVEMVLIDAHHDISVDNQRKQNKKTKRMKYNKAIRSPTLVRIVKVQF</sequence>
<proteinExistence type="predicted"/>
<protein>
    <submittedName>
        <fullName evidence="1">Uncharacterized protein</fullName>
    </submittedName>
</protein>
<name>A0A3G5A3L8_9VIRU</name>
<evidence type="ECO:0000313" key="1">
    <source>
        <dbReference type="EMBL" id="AYV81825.1"/>
    </source>
</evidence>
<organism evidence="1">
    <name type="scientific">Harvfovirus sp</name>
    <dbReference type="NCBI Taxonomy" id="2487768"/>
    <lineage>
        <taxon>Viruses</taxon>
        <taxon>Varidnaviria</taxon>
        <taxon>Bamfordvirae</taxon>
        <taxon>Nucleocytoviricota</taxon>
        <taxon>Megaviricetes</taxon>
        <taxon>Imitervirales</taxon>
        <taxon>Mimiviridae</taxon>
        <taxon>Klosneuvirinae</taxon>
    </lineage>
</organism>